<dbReference type="PROSITE" id="PS50249">
    <property type="entry name" value="MPN"/>
    <property type="match status" value="1"/>
</dbReference>
<keyword evidence="2" id="KW-0645">Protease</keyword>
<dbReference type="Gene3D" id="3.40.140.10">
    <property type="entry name" value="Cytidine Deaminase, domain 2"/>
    <property type="match status" value="1"/>
</dbReference>
<dbReference type="EMBL" id="AWSJ01000287">
    <property type="protein sequence ID" value="ERI07198.1"/>
    <property type="molecule type" value="Genomic_DNA"/>
</dbReference>
<accession>U1WY67</accession>
<dbReference type="GO" id="GO:0006508">
    <property type="term" value="P:proteolysis"/>
    <property type="evidence" value="ECO:0007669"/>
    <property type="project" value="UniProtKB-KW"/>
</dbReference>
<dbReference type="NCBIfam" id="TIGR00608">
    <property type="entry name" value="radc"/>
    <property type="match status" value="1"/>
</dbReference>
<keyword evidence="3" id="KW-0479">Metal-binding</keyword>
<dbReference type="InterPro" id="IPR037518">
    <property type="entry name" value="MPN"/>
</dbReference>
<keyword evidence="6" id="KW-0482">Metalloprotease</keyword>
<dbReference type="PROSITE" id="PS01302">
    <property type="entry name" value="UPF0758"/>
    <property type="match status" value="1"/>
</dbReference>
<protein>
    <submittedName>
        <fullName evidence="8">DNA repair protein RadC family protein</fullName>
    </submittedName>
</protein>
<dbReference type="STRING" id="649747.HMPREF0083_04669"/>
<dbReference type="PATRIC" id="fig|649747.3.peg.4201"/>
<proteinExistence type="inferred from homology"/>
<dbReference type="InterPro" id="IPR020891">
    <property type="entry name" value="UPF0758_CS"/>
</dbReference>
<evidence type="ECO:0000256" key="3">
    <source>
        <dbReference type="ARBA" id="ARBA00022723"/>
    </source>
</evidence>
<dbReference type="eggNOG" id="COG2003">
    <property type="taxonomic scope" value="Bacteria"/>
</dbReference>
<evidence type="ECO:0000256" key="1">
    <source>
        <dbReference type="ARBA" id="ARBA00010243"/>
    </source>
</evidence>
<gene>
    <name evidence="8" type="ORF">HMPREF0083_04669</name>
</gene>
<evidence type="ECO:0000256" key="4">
    <source>
        <dbReference type="ARBA" id="ARBA00022801"/>
    </source>
</evidence>
<organism evidence="8 9">
    <name type="scientific">Aneurinibacillus aneurinilyticus ATCC 12856</name>
    <dbReference type="NCBI Taxonomy" id="649747"/>
    <lineage>
        <taxon>Bacteria</taxon>
        <taxon>Bacillati</taxon>
        <taxon>Bacillota</taxon>
        <taxon>Bacilli</taxon>
        <taxon>Bacillales</taxon>
        <taxon>Paenibacillaceae</taxon>
        <taxon>Aneurinibacillus group</taxon>
        <taxon>Aneurinibacillus</taxon>
    </lineage>
</organism>
<dbReference type="CDD" id="cd08071">
    <property type="entry name" value="MPN_DUF2466"/>
    <property type="match status" value="1"/>
</dbReference>
<dbReference type="AlphaFoldDB" id="U1WY67"/>
<dbReference type="PANTHER" id="PTHR30471:SF3">
    <property type="entry name" value="UPF0758 PROTEIN YEES-RELATED"/>
    <property type="match status" value="1"/>
</dbReference>
<sequence>MAGRCTKIKKGEGKMEKIYEILRIKQEIIEVNETDNLQVVRSPQDVVKVIEKRIADEDREVFLVLCLNTKNKVVAIHRAHVGSINASIVHPREVFKSAILNNAASIIVAHNHPSGQSVPSPEDFEVTKRLVKAGEIIGIEMLDHIVIGRNEYTSLKSQGHM</sequence>
<keyword evidence="9" id="KW-1185">Reference proteome</keyword>
<reference evidence="8 9" key="1">
    <citation type="submission" date="2013-08" db="EMBL/GenBank/DDBJ databases">
        <authorList>
            <person name="Weinstock G."/>
            <person name="Sodergren E."/>
            <person name="Wylie T."/>
            <person name="Fulton L."/>
            <person name="Fulton R."/>
            <person name="Fronick C."/>
            <person name="O'Laughlin M."/>
            <person name="Godfrey J."/>
            <person name="Miner T."/>
            <person name="Herter B."/>
            <person name="Appelbaum E."/>
            <person name="Cordes M."/>
            <person name="Lek S."/>
            <person name="Wollam A."/>
            <person name="Pepin K.H."/>
            <person name="Palsikar V.B."/>
            <person name="Mitreva M."/>
            <person name="Wilson R.K."/>
        </authorList>
    </citation>
    <scope>NUCLEOTIDE SEQUENCE [LARGE SCALE GENOMIC DNA]</scope>
    <source>
        <strain evidence="8 9">ATCC 12856</strain>
    </source>
</reference>
<dbReference type="InterPro" id="IPR001405">
    <property type="entry name" value="UPF0758"/>
</dbReference>
<dbReference type="Pfam" id="PF04002">
    <property type="entry name" value="RadC"/>
    <property type="match status" value="1"/>
</dbReference>
<comment type="similarity">
    <text evidence="1">Belongs to the UPF0758 family.</text>
</comment>
<evidence type="ECO:0000313" key="8">
    <source>
        <dbReference type="EMBL" id="ERI07198.1"/>
    </source>
</evidence>
<comment type="caution">
    <text evidence="8">The sequence shown here is derived from an EMBL/GenBank/DDBJ whole genome shotgun (WGS) entry which is preliminary data.</text>
</comment>
<dbReference type="HOGENOM" id="CLU_073529_3_0_9"/>
<keyword evidence="4" id="KW-0378">Hydrolase</keyword>
<evidence type="ECO:0000256" key="6">
    <source>
        <dbReference type="ARBA" id="ARBA00023049"/>
    </source>
</evidence>
<evidence type="ECO:0000259" key="7">
    <source>
        <dbReference type="PROSITE" id="PS50249"/>
    </source>
</evidence>
<name>U1WY67_ANEAE</name>
<evidence type="ECO:0000256" key="5">
    <source>
        <dbReference type="ARBA" id="ARBA00022833"/>
    </source>
</evidence>
<dbReference type="PANTHER" id="PTHR30471">
    <property type="entry name" value="DNA REPAIR PROTEIN RADC"/>
    <property type="match status" value="1"/>
</dbReference>
<evidence type="ECO:0000313" key="9">
    <source>
        <dbReference type="Proteomes" id="UP000016511"/>
    </source>
</evidence>
<dbReference type="InterPro" id="IPR025657">
    <property type="entry name" value="RadC_JAB"/>
</dbReference>
<dbReference type="GO" id="GO:0008237">
    <property type="term" value="F:metallopeptidase activity"/>
    <property type="evidence" value="ECO:0007669"/>
    <property type="project" value="UniProtKB-KW"/>
</dbReference>
<evidence type="ECO:0000256" key="2">
    <source>
        <dbReference type="ARBA" id="ARBA00022670"/>
    </source>
</evidence>
<dbReference type="Proteomes" id="UP000016511">
    <property type="component" value="Unassembled WGS sequence"/>
</dbReference>
<keyword evidence="5" id="KW-0862">Zinc</keyword>
<feature type="domain" description="MPN" evidence="7">
    <location>
        <begin position="39"/>
        <end position="161"/>
    </location>
</feature>
<dbReference type="GO" id="GO:0046872">
    <property type="term" value="F:metal ion binding"/>
    <property type="evidence" value="ECO:0007669"/>
    <property type="project" value="UniProtKB-KW"/>
</dbReference>